<sequence length="39" mass="4410">MFLELKCLGRQLLATFLWGATVPSPTEVVWSILIHPLKT</sequence>
<name>A0AAD6PK56_9ROSI</name>
<keyword evidence="1" id="KW-0812">Transmembrane</keyword>
<organism evidence="2 3">
    <name type="scientific">Salix udensis</name>
    <dbReference type="NCBI Taxonomy" id="889485"/>
    <lineage>
        <taxon>Eukaryota</taxon>
        <taxon>Viridiplantae</taxon>
        <taxon>Streptophyta</taxon>
        <taxon>Embryophyta</taxon>
        <taxon>Tracheophyta</taxon>
        <taxon>Spermatophyta</taxon>
        <taxon>Magnoliopsida</taxon>
        <taxon>eudicotyledons</taxon>
        <taxon>Gunneridae</taxon>
        <taxon>Pentapetalae</taxon>
        <taxon>rosids</taxon>
        <taxon>fabids</taxon>
        <taxon>Malpighiales</taxon>
        <taxon>Salicaceae</taxon>
        <taxon>Saliceae</taxon>
        <taxon>Salix</taxon>
    </lineage>
</organism>
<keyword evidence="3" id="KW-1185">Reference proteome</keyword>
<proteinExistence type="predicted"/>
<evidence type="ECO:0000256" key="1">
    <source>
        <dbReference type="SAM" id="Phobius"/>
    </source>
</evidence>
<feature type="transmembrane region" description="Helical" evidence="1">
    <location>
        <begin position="12"/>
        <end position="33"/>
    </location>
</feature>
<keyword evidence="1" id="KW-0472">Membrane</keyword>
<reference evidence="2 3" key="1">
    <citation type="journal article" date="2023" name="Int. J. Mol. Sci.">
        <title>De Novo Assembly and Annotation of 11 Diverse Shrub Willow (Salix) Genomes Reveals Novel Gene Organization in Sex-Linked Regions.</title>
        <authorList>
            <person name="Hyden B."/>
            <person name="Feng K."/>
            <person name="Yates T.B."/>
            <person name="Jawdy S."/>
            <person name="Cereghino C."/>
            <person name="Smart L.B."/>
            <person name="Muchero W."/>
        </authorList>
    </citation>
    <scope>NUCLEOTIDE SEQUENCE [LARGE SCALE GENOMIC DNA]</scope>
    <source>
        <tissue evidence="2">Shoot tip</tissue>
    </source>
</reference>
<gene>
    <name evidence="2" type="ORF">OIU84_020048</name>
</gene>
<evidence type="ECO:0000313" key="2">
    <source>
        <dbReference type="EMBL" id="KAJ6432929.1"/>
    </source>
</evidence>
<dbReference type="EMBL" id="JAPFFJ010000003">
    <property type="protein sequence ID" value="KAJ6432929.1"/>
    <property type="molecule type" value="Genomic_DNA"/>
</dbReference>
<protein>
    <submittedName>
        <fullName evidence="2">Uncharacterized protein</fullName>
    </submittedName>
</protein>
<comment type="caution">
    <text evidence="2">The sequence shown here is derived from an EMBL/GenBank/DDBJ whole genome shotgun (WGS) entry which is preliminary data.</text>
</comment>
<keyword evidence="1" id="KW-1133">Transmembrane helix</keyword>
<accession>A0AAD6PK56</accession>
<evidence type="ECO:0000313" key="3">
    <source>
        <dbReference type="Proteomes" id="UP001162972"/>
    </source>
</evidence>
<dbReference type="AlphaFoldDB" id="A0AAD6PK56"/>
<dbReference type="Proteomes" id="UP001162972">
    <property type="component" value="Chromosome 10"/>
</dbReference>